<feature type="transmembrane region" description="Helical" evidence="2">
    <location>
        <begin position="62"/>
        <end position="83"/>
    </location>
</feature>
<dbReference type="GO" id="GO:0005789">
    <property type="term" value="C:endoplasmic reticulum membrane"/>
    <property type="evidence" value="ECO:0007669"/>
    <property type="project" value="TreeGrafter"/>
</dbReference>
<keyword evidence="4" id="KW-1185">Reference proteome</keyword>
<feature type="transmembrane region" description="Helical" evidence="2">
    <location>
        <begin position="95"/>
        <end position="112"/>
    </location>
</feature>
<feature type="transmembrane region" description="Helical" evidence="2">
    <location>
        <begin position="186"/>
        <end position="206"/>
    </location>
</feature>
<keyword evidence="2" id="KW-1133">Transmembrane helix</keyword>
<organism evidence="3 4">
    <name type="scientific">Pichia membranifaciens NRRL Y-2026</name>
    <dbReference type="NCBI Taxonomy" id="763406"/>
    <lineage>
        <taxon>Eukaryota</taxon>
        <taxon>Fungi</taxon>
        <taxon>Dikarya</taxon>
        <taxon>Ascomycota</taxon>
        <taxon>Saccharomycotina</taxon>
        <taxon>Pichiomycetes</taxon>
        <taxon>Pichiales</taxon>
        <taxon>Pichiaceae</taxon>
        <taxon>Pichia</taxon>
    </lineage>
</organism>
<accession>A0A1E3NEZ4</accession>
<evidence type="ECO:0000313" key="4">
    <source>
        <dbReference type="Proteomes" id="UP000094455"/>
    </source>
</evidence>
<dbReference type="AlphaFoldDB" id="A0A1E3NEZ4"/>
<feature type="transmembrane region" description="Helical" evidence="2">
    <location>
        <begin position="218"/>
        <end position="240"/>
    </location>
</feature>
<feature type="transmembrane region" description="Helical" evidence="2">
    <location>
        <begin position="428"/>
        <end position="446"/>
    </location>
</feature>
<dbReference type="GeneID" id="30178336"/>
<reference evidence="3 4" key="1">
    <citation type="journal article" date="2016" name="Proc. Natl. Acad. Sci. U.S.A.">
        <title>Comparative genomics of biotechnologically important yeasts.</title>
        <authorList>
            <person name="Riley R."/>
            <person name="Haridas S."/>
            <person name="Wolfe K.H."/>
            <person name="Lopes M.R."/>
            <person name="Hittinger C.T."/>
            <person name="Goeker M."/>
            <person name="Salamov A.A."/>
            <person name="Wisecaver J.H."/>
            <person name="Long T.M."/>
            <person name="Calvey C.H."/>
            <person name="Aerts A.L."/>
            <person name="Barry K.W."/>
            <person name="Choi C."/>
            <person name="Clum A."/>
            <person name="Coughlan A.Y."/>
            <person name="Deshpande S."/>
            <person name="Douglass A.P."/>
            <person name="Hanson S.J."/>
            <person name="Klenk H.-P."/>
            <person name="LaButti K.M."/>
            <person name="Lapidus A."/>
            <person name="Lindquist E.A."/>
            <person name="Lipzen A.M."/>
            <person name="Meier-Kolthoff J.P."/>
            <person name="Ohm R.A."/>
            <person name="Otillar R.P."/>
            <person name="Pangilinan J.L."/>
            <person name="Peng Y."/>
            <person name="Rokas A."/>
            <person name="Rosa C.A."/>
            <person name="Scheuner C."/>
            <person name="Sibirny A.A."/>
            <person name="Slot J.C."/>
            <person name="Stielow J.B."/>
            <person name="Sun H."/>
            <person name="Kurtzman C.P."/>
            <person name="Blackwell M."/>
            <person name="Grigoriev I.V."/>
            <person name="Jeffries T.W."/>
        </authorList>
    </citation>
    <scope>NUCLEOTIDE SEQUENCE [LARGE SCALE GENOMIC DNA]</scope>
    <source>
        <strain evidence="3 4">NRRL Y-2026</strain>
    </source>
</reference>
<evidence type="ECO:0000313" key="3">
    <source>
        <dbReference type="EMBL" id="ODQ44725.1"/>
    </source>
</evidence>
<dbReference type="GO" id="GO:0097038">
    <property type="term" value="C:perinuclear endoplasmic reticulum"/>
    <property type="evidence" value="ECO:0007669"/>
    <property type="project" value="TreeGrafter"/>
</dbReference>
<dbReference type="PANTHER" id="PTHR31726:SF2">
    <property type="entry name" value="PROTEIN ICE2"/>
    <property type="match status" value="1"/>
</dbReference>
<dbReference type="GO" id="GO:0032541">
    <property type="term" value="C:cortical endoplasmic reticulum"/>
    <property type="evidence" value="ECO:0007669"/>
    <property type="project" value="TreeGrafter"/>
</dbReference>
<feature type="compositionally biased region" description="Low complexity" evidence="1">
    <location>
        <begin position="33"/>
        <end position="46"/>
    </location>
</feature>
<keyword evidence="2" id="KW-0812">Transmembrane</keyword>
<feature type="transmembrane region" description="Helical" evidence="2">
    <location>
        <begin position="124"/>
        <end position="144"/>
    </location>
</feature>
<gene>
    <name evidence="3" type="ORF">PICMEDRAFT_175721</name>
</gene>
<evidence type="ECO:0000256" key="2">
    <source>
        <dbReference type="SAM" id="Phobius"/>
    </source>
</evidence>
<feature type="transmembrane region" description="Helical" evidence="2">
    <location>
        <begin position="568"/>
        <end position="588"/>
    </location>
</feature>
<feature type="transmembrane region" description="Helical" evidence="2">
    <location>
        <begin position="466"/>
        <end position="484"/>
    </location>
</feature>
<feature type="compositionally biased region" description="Polar residues" evidence="1">
    <location>
        <begin position="1"/>
        <end position="10"/>
    </location>
</feature>
<proteinExistence type="predicted"/>
<dbReference type="Pfam" id="PF08426">
    <property type="entry name" value="ICE2"/>
    <property type="match status" value="1"/>
</dbReference>
<keyword evidence="2" id="KW-0472">Membrane</keyword>
<dbReference type="Proteomes" id="UP000094455">
    <property type="component" value="Unassembled WGS sequence"/>
</dbReference>
<evidence type="ECO:0000256" key="1">
    <source>
        <dbReference type="SAM" id="MobiDB-lite"/>
    </source>
</evidence>
<dbReference type="OrthoDB" id="5577218at2759"/>
<sequence length="600" mass="68996">MQHNRATLSDSLKEETPKRLPNTVPAEAPKQYSSRTPSRSSSTTSLRSSISSTNTLFKTNYALIRCIRVLFSTIYLIYIILTIPLSFEVGGLNCGLSYSLTILILYFCLATLRVLKYHRFISSFLYYLQHLLLPTLLSFFLTIFNSTPRESNSEIIELSSRSILHKIWWQYIIQFWKFFLINSTPLFTILEGFCSLLSVQAIGQLFKYFIKNKSDIWSILNLVLSSCILSASIYFAGKIYVSPLIDLENVGLISASLLGSVFTLTILITFYAIYFNRATTLESSLMVAYIVKCCYELFPELSKNNISSLFKFVFNEFKKIDNQAKQSLTLNKQNIRLSTFIKFFQSTRVAKYWRYYWSNDEITDLSSNIATRFPILVEKSVEFFKIAENFGKILFDFIIEHFPRSFEPLWDFLKISISNLTFSILIQLAYRITVFFAATKIIPILSPMNKVSKRSTNTQQSTSSRLIYLYSPCIIIAVYTNLMIQYNYEIDKETHLFTWIHNKAYELMFSSASSKGRSSLIVTANAASSTLSSFSTTSDSTTMTDSFSTSMPSSLPHSIFTSIHSWQFWNWINIFAVLLLYFSELVSFDPADSALTDHWN</sequence>
<dbReference type="PANTHER" id="PTHR31726">
    <property type="entry name" value="PROTEIN ICE2"/>
    <property type="match status" value="1"/>
</dbReference>
<protein>
    <submittedName>
        <fullName evidence="3">Uncharacterized protein</fullName>
    </submittedName>
</protein>
<dbReference type="EMBL" id="KV454006">
    <property type="protein sequence ID" value="ODQ44725.1"/>
    <property type="molecule type" value="Genomic_DNA"/>
</dbReference>
<name>A0A1E3NEZ4_9ASCO</name>
<dbReference type="GO" id="GO:0048309">
    <property type="term" value="P:endoplasmic reticulum inheritance"/>
    <property type="evidence" value="ECO:0007669"/>
    <property type="project" value="TreeGrafter"/>
</dbReference>
<dbReference type="GO" id="GO:0000921">
    <property type="term" value="P:septin ring assembly"/>
    <property type="evidence" value="ECO:0007669"/>
    <property type="project" value="TreeGrafter"/>
</dbReference>
<dbReference type="InterPro" id="IPR013635">
    <property type="entry name" value="Ice2"/>
</dbReference>
<dbReference type="RefSeq" id="XP_019015838.1">
    <property type="nucleotide sequence ID" value="XM_019161649.1"/>
</dbReference>
<feature type="region of interest" description="Disordered" evidence="1">
    <location>
        <begin position="1"/>
        <end position="46"/>
    </location>
</feature>
<dbReference type="STRING" id="763406.A0A1E3NEZ4"/>
<feature type="transmembrane region" description="Helical" evidence="2">
    <location>
        <begin position="252"/>
        <end position="274"/>
    </location>
</feature>